<dbReference type="CDD" id="cd04883">
    <property type="entry name" value="ACT_AcuB"/>
    <property type="match status" value="1"/>
</dbReference>
<feature type="domain" description="CBS" evidence="3">
    <location>
        <begin position="78"/>
        <end position="134"/>
    </location>
</feature>
<sequence length="215" mass="24111">MIIEDMMVRDVHTLAPDATLNEAIELMSSEKVRHLPVTDVTGKVVGIITDRDIKEFSPSPFQTADSKALYETKLLDIMTTPVITGHPLDFVEEVAVTFMEERIGCLPIVSEDKLVGMITETDILHTLVQLTGATQPGSQIEVKVPNKQGMLYEVAGIIRKNHSNIHSVLVYPDRHDEKYKVLVFRVQTMNPMSVIEDLREEGHEVLWPNLPSSPL</sequence>
<evidence type="ECO:0000259" key="4">
    <source>
        <dbReference type="PROSITE" id="PS51671"/>
    </source>
</evidence>
<dbReference type="InterPro" id="IPR046342">
    <property type="entry name" value="CBS_dom_sf"/>
</dbReference>
<dbReference type="InterPro" id="IPR002912">
    <property type="entry name" value="ACT_dom"/>
</dbReference>
<dbReference type="SUPFAM" id="SSF54631">
    <property type="entry name" value="CBS-domain pair"/>
    <property type="match status" value="1"/>
</dbReference>
<dbReference type="SMART" id="SM00116">
    <property type="entry name" value="CBS"/>
    <property type="match status" value="2"/>
</dbReference>
<dbReference type="EMBL" id="CP009416">
    <property type="protein sequence ID" value="AJD91804.1"/>
    <property type="molecule type" value="Genomic_DNA"/>
</dbReference>
<dbReference type="PROSITE" id="PS51671">
    <property type="entry name" value="ACT"/>
    <property type="match status" value="1"/>
</dbReference>
<dbReference type="SUPFAM" id="SSF55021">
    <property type="entry name" value="ACT-like"/>
    <property type="match status" value="1"/>
</dbReference>
<dbReference type="STRING" id="1508404.JMA_24870"/>
<keyword evidence="6" id="KW-1185">Reference proteome</keyword>
<dbReference type="InterPro" id="IPR045865">
    <property type="entry name" value="ACT-like_dom_sf"/>
</dbReference>
<dbReference type="PANTHER" id="PTHR43080">
    <property type="entry name" value="CBS DOMAIN-CONTAINING PROTEIN CBSX3, MITOCHONDRIAL"/>
    <property type="match status" value="1"/>
</dbReference>
<dbReference type="InterPro" id="IPR000644">
    <property type="entry name" value="CBS_dom"/>
</dbReference>
<dbReference type="PANTHER" id="PTHR43080:SF2">
    <property type="entry name" value="CBS DOMAIN-CONTAINING PROTEIN"/>
    <property type="match status" value="1"/>
</dbReference>
<feature type="domain" description="CBS" evidence="3">
    <location>
        <begin position="7"/>
        <end position="66"/>
    </location>
</feature>
<evidence type="ECO:0000313" key="6">
    <source>
        <dbReference type="Proteomes" id="UP000031449"/>
    </source>
</evidence>
<evidence type="ECO:0000313" key="5">
    <source>
        <dbReference type="EMBL" id="AJD91804.1"/>
    </source>
</evidence>
<dbReference type="KEGG" id="jeo:JMA_24870"/>
<evidence type="ECO:0000256" key="2">
    <source>
        <dbReference type="PROSITE-ProRule" id="PRU00703"/>
    </source>
</evidence>
<dbReference type="AlphaFoldDB" id="A0A0B5AUW0"/>
<feature type="domain" description="ACT" evidence="4">
    <location>
        <begin position="139"/>
        <end position="213"/>
    </location>
</feature>
<dbReference type="Gene3D" id="3.10.580.10">
    <property type="entry name" value="CBS-domain"/>
    <property type="match status" value="1"/>
</dbReference>
<accession>A0A0B5AUW0</accession>
<dbReference type="Gene3D" id="3.30.70.260">
    <property type="match status" value="1"/>
</dbReference>
<evidence type="ECO:0000259" key="3">
    <source>
        <dbReference type="PROSITE" id="PS51371"/>
    </source>
</evidence>
<keyword evidence="1 2" id="KW-0129">CBS domain</keyword>
<proteinExistence type="predicted"/>
<name>A0A0B5AUW0_9BACL</name>
<dbReference type="HOGENOM" id="CLU_040681_6_0_9"/>
<evidence type="ECO:0000256" key="1">
    <source>
        <dbReference type="ARBA" id="ARBA00023122"/>
    </source>
</evidence>
<protein>
    <submittedName>
        <fullName evidence="5">Acetoin utilization protein AcuB</fullName>
    </submittedName>
</protein>
<reference evidence="5 6" key="1">
    <citation type="submission" date="2014-08" db="EMBL/GenBank/DDBJ databases">
        <title>Complete genome of a marine bacteria Jeotgalibacillus malaysiensis.</title>
        <authorList>
            <person name="Yaakop A.S."/>
            <person name="Chan K.-G."/>
            <person name="Goh K.M."/>
        </authorList>
    </citation>
    <scope>NUCLEOTIDE SEQUENCE [LARGE SCALE GENOMIC DNA]</scope>
    <source>
        <strain evidence="5 6">D5</strain>
    </source>
</reference>
<dbReference type="PROSITE" id="PS51371">
    <property type="entry name" value="CBS"/>
    <property type="match status" value="2"/>
</dbReference>
<dbReference type="Proteomes" id="UP000031449">
    <property type="component" value="Chromosome"/>
</dbReference>
<dbReference type="OrthoDB" id="9781631at2"/>
<organism evidence="5 6">
    <name type="scientific">Jeotgalibacillus malaysiensis</name>
    <dbReference type="NCBI Taxonomy" id="1508404"/>
    <lineage>
        <taxon>Bacteria</taxon>
        <taxon>Bacillati</taxon>
        <taxon>Bacillota</taxon>
        <taxon>Bacilli</taxon>
        <taxon>Bacillales</taxon>
        <taxon>Caryophanaceae</taxon>
        <taxon>Jeotgalibacillus</taxon>
    </lineage>
</organism>
<dbReference type="CDD" id="cd04584">
    <property type="entry name" value="CBS_pair_AcuB_like"/>
    <property type="match status" value="1"/>
</dbReference>
<dbReference type="BioCyc" id="JESP1508404:G14D9-11743-MONOMER"/>
<dbReference type="Pfam" id="PF00571">
    <property type="entry name" value="CBS"/>
    <property type="match status" value="2"/>
</dbReference>
<gene>
    <name evidence="5" type="ORF">JMA_24870</name>
</gene>
<dbReference type="InterPro" id="IPR051257">
    <property type="entry name" value="Diverse_CBS-Domain"/>
</dbReference>